<feature type="non-terminal residue" evidence="2">
    <location>
        <position position="1"/>
    </location>
</feature>
<gene>
    <name evidence="2" type="ORF">BC936DRAFT_149340</name>
</gene>
<reference evidence="2 3" key="1">
    <citation type="journal article" date="2018" name="New Phytol.">
        <title>Phylogenomics of Endogonaceae and evolution of mycorrhizas within Mucoromycota.</title>
        <authorList>
            <person name="Chang Y."/>
            <person name="Desiro A."/>
            <person name="Na H."/>
            <person name="Sandor L."/>
            <person name="Lipzen A."/>
            <person name="Clum A."/>
            <person name="Barry K."/>
            <person name="Grigoriev I.V."/>
            <person name="Martin F.M."/>
            <person name="Stajich J.E."/>
            <person name="Smith M.E."/>
            <person name="Bonito G."/>
            <person name="Spatafora J.W."/>
        </authorList>
    </citation>
    <scope>NUCLEOTIDE SEQUENCE [LARGE SCALE GENOMIC DNA]</scope>
    <source>
        <strain evidence="2 3">GMNB39</strain>
    </source>
</reference>
<dbReference type="InterPro" id="IPR036873">
    <property type="entry name" value="Rhodanese-like_dom_sf"/>
</dbReference>
<evidence type="ECO:0000313" key="2">
    <source>
        <dbReference type="EMBL" id="RUP44525.1"/>
    </source>
</evidence>
<evidence type="ECO:0000313" key="3">
    <source>
        <dbReference type="Proteomes" id="UP000268093"/>
    </source>
</evidence>
<dbReference type="Pfam" id="PF12368">
    <property type="entry name" value="Rhodanese_C"/>
    <property type="match status" value="1"/>
</dbReference>
<proteinExistence type="predicted"/>
<dbReference type="PANTHER" id="PTHR43846">
    <property type="entry name" value="UPF0176 PROTEIN YCEA"/>
    <property type="match status" value="1"/>
</dbReference>
<dbReference type="PROSITE" id="PS50206">
    <property type="entry name" value="RHODANESE_3"/>
    <property type="match status" value="1"/>
</dbReference>
<comment type="caution">
    <text evidence="2">The sequence shown here is derived from an EMBL/GenBank/DDBJ whole genome shotgun (WGS) entry which is preliminary data.</text>
</comment>
<accession>A0A433D109</accession>
<dbReference type="Gene3D" id="3.40.250.10">
    <property type="entry name" value="Rhodanese-like domain"/>
    <property type="match status" value="1"/>
</dbReference>
<dbReference type="Pfam" id="PF17773">
    <property type="entry name" value="UPF0176_N"/>
    <property type="match status" value="1"/>
</dbReference>
<dbReference type="AlphaFoldDB" id="A0A433D109"/>
<name>A0A433D109_9FUNG</name>
<feature type="domain" description="Rhodanese" evidence="1">
    <location>
        <begin position="265"/>
        <end position="356"/>
    </location>
</feature>
<dbReference type="Pfam" id="PF00581">
    <property type="entry name" value="Rhodanese"/>
    <property type="match status" value="1"/>
</dbReference>
<keyword evidence="3" id="KW-1185">Reference proteome</keyword>
<dbReference type="InterPro" id="IPR040503">
    <property type="entry name" value="TRHO_N"/>
</dbReference>
<dbReference type="SMART" id="SM00450">
    <property type="entry name" value="RHOD"/>
    <property type="match status" value="1"/>
</dbReference>
<dbReference type="Proteomes" id="UP000268093">
    <property type="component" value="Unassembled WGS sequence"/>
</dbReference>
<protein>
    <recommendedName>
        <fullName evidence="1">Rhodanese domain-containing protein</fullName>
    </recommendedName>
</protein>
<dbReference type="EMBL" id="RBNI01008773">
    <property type="protein sequence ID" value="RUP44525.1"/>
    <property type="molecule type" value="Genomic_DNA"/>
</dbReference>
<dbReference type="InterPro" id="IPR022111">
    <property type="entry name" value="Rhodanese_C"/>
</dbReference>
<dbReference type="PANTHER" id="PTHR43846:SF1">
    <property type="entry name" value="TRNA URIDINE(34) HYDROXYLASE"/>
    <property type="match status" value="1"/>
</dbReference>
<evidence type="ECO:0000259" key="1">
    <source>
        <dbReference type="PROSITE" id="PS50206"/>
    </source>
</evidence>
<dbReference type="InterPro" id="IPR001763">
    <property type="entry name" value="Rhodanese-like_dom"/>
</dbReference>
<organism evidence="2 3">
    <name type="scientific">Jimgerdemannia flammicorona</name>
    <dbReference type="NCBI Taxonomy" id="994334"/>
    <lineage>
        <taxon>Eukaryota</taxon>
        <taxon>Fungi</taxon>
        <taxon>Fungi incertae sedis</taxon>
        <taxon>Mucoromycota</taxon>
        <taxon>Mucoromycotina</taxon>
        <taxon>Endogonomycetes</taxon>
        <taxon>Endogonales</taxon>
        <taxon>Endogonaceae</taxon>
        <taxon>Jimgerdemannia</taxon>
    </lineage>
</organism>
<dbReference type="OrthoDB" id="25002at2759"/>
<sequence>FFFFFFFPHSIGENGNKEQTVSVIFPIAHVDLGFRNNYFFASNPVAGFCFCLSKEENTTLLEYASMVTALARTVFNPHHHLRVQPLNVAQQLLCVANHGNGSGFWQPIDRARPPSAFHIHRLMSTCRSLEERLEKYRSVSFYAIHPLRPDSIHDLKTTIRSGLASLDTLGRVYIAAENGGINAQLSVPMDKVSGVTSFFNDLMYFKGVRFEYNFGTEDTLQPAFKKLKVMVKKQLVADGMIHNYDLSNQPTHLDAAEWHEQLSTRGTDAFLIDMRNHYEYEIGRFVHARKMDVDTFQEGMKELDNVMAARSQDEEIYMYCTGGIRCSVAGAYLRSKGFNNVKMRLAWITLIFNLLAVKSFTSLCKLKGGITSYAHHLRQNPHLSSLFKGKNFTFDDRRGEPVSSDILAHCHQCGAPCDTMRNCANTLCHLLYVQCEACKRKNSDTCSELCRNILEGSAEWRDGYDYHRQIRPNKVLSC</sequence>
<dbReference type="Gene3D" id="3.30.70.100">
    <property type="match status" value="1"/>
</dbReference>
<dbReference type="SUPFAM" id="SSF52821">
    <property type="entry name" value="Rhodanese/Cell cycle control phosphatase"/>
    <property type="match status" value="1"/>
</dbReference>